<dbReference type="Proteomes" id="UP001232245">
    <property type="component" value="Unassembled WGS sequence"/>
</dbReference>
<sequence>MKRAIFFIFLISLPIFPIFQLVNASPNGVKLSTYTFHSITFSNQKPALGEMIYLPDTAFNEAQVLHMINNLEKIDYNILKLAEKQNIKIILFQGPLTELNGLSRLKDKKPRGYSDSDPTWDSVPGMSADRVVYAKIGHSEYGKGHTSISLELHEIAHAIDRYVFNHVRDNSIFIEIWKQEVNRIFPSQKYYLNYSEEYFAESFAMFYFSPETNKELFEKAPHTFAFIQSLEEEAEIRLK</sequence>
<reference evidence="4 5" key="1">
    <citation type="submission" date="2023-07" db="EMBL/GenBank/DDBJ databases">
        <title>Genomic Encyclopedia of Type Strains, Phase IV (KMG-IV): sequencing the most valuable type-strain genomes for metagenomic binning, comparative biology and taxonomic classification.</title>
        <authorList>
            <person name="Goeker M."/>
        </authorList>
    </citation>
    <scope>NUCLEOTIDE SEQUENCE [LARGE SCALE GENOMIC DNA]</scope>
    <source>
        <strain evidence="4 5">DSM 17723</strain>
    </source>
</reference>
<feature type="domain" description="ATLF-like" evidence="3">
    <location>
        <begin position="45"/>
        <end position="232"/>
    </location>
</feature>
<dbReference type="Pfam" id="PF07737">
    <property type="entry name" value="ATLF"/>
    <property type="match status" value="1"/>
</dbReference>
<protein>
    <recommendedName>
        <fullName evidence="3">ATLF-like domain-containing protein</fullName>
    </recommendedName>
</protein>
<gene>
    <name evidence="4" type="ORF">J2S02_001538</name>
</gene>
<dbReference type="InterPro" id="IPR014781">
    <property type="entry name" value="Anthrax_toxin_lethal/edema_N/C"/>
</dbReference>
<organism evidence="4 5">
    <name type="scientific">Metabacillus niabensis</name>
    <dbReference type="NCBI Taxonomy" id="324854"/>
    <lineage>
        <taxon>Bacteria</taxon>
        <taxon>Bacillati</taxon>
        <taxon>Bacillota</taxon>
        <taxon>Bacilli</taxon>
        <taxon>Bacillales</taxon>
        <taxon>Bacillaceae</taxon>
        <taxon>Metabacillus</taxon>
    </lineage>
</organism>
<dbReference type="RefSeq" id="WP_095301290.1">
    <property type="nucleotide sequence ID" value="NZ_JAUSTZ010000002.1"/>
</dbReference>
<keyword evidence="5" id="KW-1185">Reference proteome</keyword>
<proteinExistence type="predicted"/>
<evidence type="ECO:0000256" key="1">
    <source>
        <dbReference type="ARBA" id="ARBA00004613"/>
    </source>
</evidence>
<keyword evidence="2" id="KW-0964">Secreted</keyword>
<dbReference type="Gene3D" id="3.40.390.10">
    <property type="entry name" value="Collagenase (Catalytic Domain)"/>
    <property type="match status" value="1"/>
</dbReference>
<dbReference type="PROSITE" id="PS51995">
    <property type="entry name" value="ATLF"/>
    <property type="match status" value="1"/>
</dbReference>
<name>A0ABT9YZ04_9BACI</name>
<dbReference type="SUPFAM" id="SSF55486">
    <property type="entry name" value="Metalloproteases ('zincins'), catalytic domain"/>
    <property type="match status" value="1"/>
</dbReference>
<evidence type="ECO:0000256" key="2">
    <source>
        <dbReference type="ARBA" id="ARBA00022525"/>
    </source>
</evidence>
<dbReference type="InterPro" id="IPR024079">
    <property type="entry name" value="MetalloPept_cat_dom_sf"/>
</dbReference>
<dbReference type="EMBL" id="JAUSTZ010000002">
    <property type="protein sequence ID" value="MDQ0225209.1"/>
    <property type="molecule type" value="Genomic_DNA"/>
</dbReference>
<dbReference type="InterPro" id="IPR047568">
    <property type="entry name" value="ATLF-like_dom"/>
</dbReference>
<evidence type="ECO:0000313" key="4">
    <source>
        <dbReference type="EMBL" id="MDQ0225209.1"/>
    </source>
</evidence>
<comment type="subcellular location">
    <subcellularLocation>
        <location evidence="1">Secreted</location>
    </subcellularLocation>
</comment>
<evidence type="ECO:0000313" key="5">
    <source>
        <dbReference type="Proteomes" id="UP001232245"/>
    </source>
</evidence>
<evidence type="ECO:0000259" key="3">
    <source>
        <dbReference type="PROSITE" id="PS51995"/>
    </source>
</evidence>
<comment type="caution">
    <text evidence="4">The sequence shown here is derived from an EMBL/GenBank/DDBJ whole genome shotgun (WGS) entry which is preliminary data.</text>
</comment>
<accession>A0ABT9YZ04</accession>
<dbReference type="CDD" id="cd20183">
    <property type="entry name" value="M34_PPEP"/>
    <property type="match status" value="1"/>
</dbReference>